<evidence type="ECO:0000313" key="2">
    <source>
        <dbReference type="Proteomes" id="UP000838756"/>
    </source>
</evidence>
<gene>
    <name evidence="1" type="primary">jg7219</name>
    <name evidence="1" type="ORF">PAEG_LOCUS22740</name>
</gene>
<dbReference type="Proteomes" id="UP000838756">
    <property type="component" value="Unassembled WGS sequence"/>
</dbReference>
<accession>A0A8S4S612</accession>
<dbReference type="AlphaFoldDB" id="A0A8S4S612"/>
<keyword evidence="2" id="KW-1185">Reference proteome</keyword>
<organism evidence="1 2">
    <name type="scientific">Pararge aegeria aegeria</name>
    <dbReference type="NCBI Taxonomy" id="348720"/>
    <lineage>
        <taxon>Eukaryota</taxon>
        <taxon>Metazoa</taxon>
        <taxon>Ecdysozoa</taxon>
        <taxon>Arthropoda</taxon>
        <taxon>Hexapoda</taxon>
        <taxon>Insecta</taxon>
        <taxon>Pterygota</taxon>
        <taxon>Neoptera</taxon>
        <taxon>Endopterygota</taxon>
        <taxon>Lepidoptera</taxon>
        <taxon>Glossata</taxon>
        <taxon>Ditrysia</taxon>
        <taxon>Papilionoidea</taxon>
        <taxon>Nymphalidae</taxon>
        <taxon>Satyrinae</taxon>
        <taxon>Satyrini</taxon>
        <taxon>Parargina</taxon>
        <taxon>Pararge</taxon>
    </lineage>
</organism>
<dbReference type="EMBL" id="CAKXAJ010026089">
    <property type="protein sequence ID" value="CAH2255022.1"/>
    <property type="molecule type" value="Genomic_DNA"/>
</dbReference>
<comment type="caution">
    <text evidence="1">The sequence shown here is derived from an EMBL/GenBank/DDBJ whole genome shotgun (WGS) entry which is preliminary data.</text>
</comment>
<evidence type="ECO:0000313" key="1">
    <source>
        <dbReference type="EMBL" id="CAH2255022.1"/>
    </source>
</evidence>
<reference evidence="1" key="1">
    <citation type="submission" date="2022-03" db="EMBL/GenBank/DDBJ databases">
        <authorList>
            <person name="Lindestad O."/>
        </authorList>
    </citation>
    <scope>NUCLEOTIDE SEQUENCE</scope>
</reference>
<protein>
    <submittedName>
        <fullName evidence="1">Jg7219 protein</fullName>
    </submittedName>
</protein>
<proteinExistence type="predicted"/>
<name>A0A8S4S612_9NEOP</name>
<sequence>MNAVKAPCFVQQFYRKELRTICFFVDEGYCLLGHVYNIVAYEDLEHRRLLVECIWGQHGSLAGDSAIAINSNGVKPTWTAVAAPDWRHPVIHGLRHLESGCNGSTVPQSQVNLS</sequence>